<name>A0ABQ9PYX7_9PEZI</name>
<protein>
    <submittedName>
        <fullName evidence="1">Uncharacterized protein</fullName>
    </submittedName>
</protein>
<keyword evidence="2" id="KW-1185">Reference proteome</keyword>
<dbReference type="Proteomes" id="UP001169217">
    <property type="component" value="Unassembled WGS sequence"/>
</dbReference>
<accession>A0ABQ9PYX7</accession>
<organism evidence="1 2">
    <name type="scientific">Colletotrichum limetticola</name>
    <dbReference type="NCBI Taxonomy" id="1209924"/>
    <lineage>
        <taxon>Eukaryota</taxon>
        <taxon>Fungi</taxon>
        <taxon>Dikarya</taxon>
        <taxon>Ascomycota</taxon>
        <taxon>Pezizomycotina</taxon>
        <taxon>Sordariomycetes</taxon>
        <taxon>Hypocreomycetidae</taxon>
        <taxon>Glomerellales</taxon>
        <taxon>Glomerellaceae</taxon>
        <taxon>Colletotrichum</taxon>
        <taxon>Colletotrichum acutatum species complex</taxon>
    </lineage>
</organism>
<evidence type="ECO:0000313" key="1">
    <source>
        <dbReference type="EMBL" id="KAK0376747.1"/>
    </source>
</evidence>
<dbReference type="EMBL" id="JARUPT010000153">
    <property type="protein sequence ID" value="KAK0376747.1"/>
    <property type="molecule type" value="Genomic_DNA"/>
</dbReference>
<evidence type="ECO:0000313" key="2">
    <source>
        <dbReference type="Proteomes" id="UP001169217"/>
    </source>
</evidence>
<reference evidence="1" key="1">
    <citation type="submission" date="2023-04" db="EMBL/GenBank/DDBJ databases">
        <title>Colletotrichum limetticola genome sequence.</title>
        <authorList>
            <person name="Baroncelli R."/>
        </authorList>
    </citation>
    <scope>NUCLEOTIDE SEQUENCE</scope>
    <source>
        <strain evidence="1">KLA-Anderson</strain>
    </source>
</reference>
<sequence>MQTVRQNAVTQQQCGPTNLQLPSMAFRVPFGPLTYRPGPKRYGGCRQARLTYSCSTFHRASLSSGPSGRMQRRYPGRALGLDGLEYMSGGRLRQTRSIFS</sequence>
<comment type="caution">
    <text evidence="1">The sequence shown here is derived from an EMBL/GenBank/DDBJ whole genome shotgun (WGS) entry which is preliminary data.</text>
</comment>
<gene>
    <name evidence="1" type="ORF">CLIM01_05924</name>
</gene>
<proteinExistence type="predicted"/>